<dbReference type="InterPro" id="IPR011063">
    <property type="entry name" value="TilS/TtcA_N"/>
</dbReference>
<evidence type="ECO:0000256" key="4">
    <source>
        <dbReference type="ARBA" id="ARBA00022840"/>
    </source>
</evidence>
<keyword evidence="4 6" id="KW-0067">ATP-binding</keyword>
<dbReference type="Proteomes" id="UP000199026">
    <property type="component" value="Unassembled WGS sequence"/>
</dbReference>
<dbReference type="GO" id="GO:0006400">
    <property type="term" value="P:tRNA modification"/>
    <property type="evidence" value="ECO:0007669"/>
    <property type="project" value="UniProtKB-UniRule"/>
</dbReference>
<dbReference type="InterPro" id="IPR012094">
    <property type="entry name" value="tRNA_Ile_lys_synt"/>
</dbReference>
<keyword evidence="3 6" id="KW-0547">Nucleotide-binding</keyword>
<evidence type="ECO:0000313" key="8">
    <source>
        <dbReference type="EMBL" id="SDY17499.1"/>
    </source>
</evidence>
<comment type="subcellular location">
    <subcellularLocation>
        <location evidence="6">Cytoplasm</location>
    </subcellularLocation>
</comment>
<dbReference type="GO" id="GO:0005737">
    <property type="term" value="C:cytoplasm"/>
    <property type="evidence" value="ECO:0007669"/>
    <property type="project" value="UniProtKB-SubCell"/>
</dbReference>
<dbReference type="GO" id="GO:0005524">
    <property type="term" value="F:ATP binding"/>
    <property type="evidence" value="ECO:0007669"/>
    <property type="project" value="UniProtKB-UniRule"/>
</dbReference>
<evidence type="ECO:0000256" key="1">
    <source>
        <dbReference type="ARBA" id="ARBA00022598"/>
    </source>
</evidence>
<organism evidence="8 9">
    <name type="scientific">Lentibacter algarum</name>
    <dbReference type="NCBI Taxonomy" id="576131"/>
    <lineage>
        <taxon>Bacteria</taxon>
        <taxon>Pseudomonadati</taxon>
        <taxon>Pseudomonadota</taxon>
        <taxon>Alphaproteobacteria</taxon>
        <taxon>Rhodobacterales</taxon>
        <taxon>Roseobacteraceae</taxon>
        <taxon>Lentibacter</taxon>
    </lineage>
</organism>
<proteinExistence type="inferred from homology"/>
<dbReference type="HAMAP" id="MF_01161">
    <property type="entry name" value="tRNA_Ile_lys_synt"/>
    <property type="match status" value="1"/>
</dbReference>
<comment type="domain">
    <text evidence="6">The N-terminal region contains the highly conserved SGGXDS motif, predicted to be a P-loop motif involved in ATP binding.</text>
</comment>
<evidence type="ECO:0000313" key="9">
    <source>
        <dbReference type="Proteomes" id="UP000199026"/>
    </source>
</evidence>
<feature type="binding site" evidence="6">
    <location>
        <begin position="23"/>
        <end position="28"/>
    </location>
    <ligand>
        <name>ATP</name>
        <dbReference type="ChEBI" id="CHEBI:30616"/>
    </ligand>
</feature>
<dbReference type="NCBIfam" id="TIGR02432">
    <property type="entry name" value="lysidine_TilS_N"/>
    <property type="match status" value="1"/>
</dbReference>
<dbReference type="EMBL" id="FNPR01000001">
    <property type="protein sequence ID" value="SDY17499.1"/>
    <property type="molecule type" value="Genomic_DNA"/>
</dbReference>
<dbReference type="InterPro" id="IPR014729">
    <property type="entry name" value="Rossmann-like_a/b/a_fold"/>
</dbReference>
<evidence type="ECO:0000256" key="2">
    <source>
        <dbReference type="ARBA" id="ARBA00022694"/>
    </source>
</evidence>
<dbReference type="AlphaFoldDB" id="A0A1H3HS36"/>
<dbReference type="PANTHER" id="PTHR43033">
    <property type="entry name" value="TRNA(ILE)-LYSIDINE SYNTHASE-RELATED"/>
    <property type="match status" value="1"/>
</dbReference>
<dbReference type="RefSeq" id="WP_177170609.1">
    <property type="nucleotide sequence ID" value="NZ_CALJFH010000007.1"/>
</dbReference>
<accession>A0A1H3HS36</accession>
<dbReference type="CDD" id="cd01992">
    <property type="entry name" value="TilS_N"/>
    <property type="match status" value="1"/>
</dbReference>
<gene>
    <name evidence="6" type="primary">tilS</name>
    <name evidence="8" type="ORF">SAMN05444486_101584</name>
</gene>
<keyword evidence="6" id="KW-0963">Cytoplasm</keyword>
<dbReference type="PANTHER" id="PTHR43033:SF5">
    <property type="entry name" value="TRNA(ILE)-LYSIDINE SYNTHETASE"/>
    <property type="match status" value="1"/>
</dbReference>
<dbReference type="EC" id="6.3.4.19" evidence="6"/>
<comment type="function">
    <text evidence="6">Ligates lysine onto the cytidine present at position 34 of the AUA codon-specific tRNA(Ile) that contains the anticodon CAU, in an ATP-dependent manner. Cytidine is converted to lysidine, thus changing the amino acid specificity of the tRNA from methionine to isoleucine.</text>
</comment>
<protein>
    <recommendedName>
        <fullName evidence="6">tRNA(Ile)-lysidine synthase</fullName>
        <ecNumber evidence="6">6.3.4.19</ecNumber>
    </recommendedName>
    <alternativeName>
        <fullName evidence="6">tRNA(Ile)-2-lysyl-cytidine synthase</fullName>
    </alternativeName>
    <alternativeName>
        <fullName evidence="6">tRNA(Ile)-lysidine synthetase</fullName>
    </alternativeName>
</protein>
<keyword evidence="9" id="KW-1185">Reference proteome</keyword>
<comment type="catalytic activity">
    <reaction evidence="5 6">
        <text>cytidine(34) in tRNA(Ile2) + L-lysine + ATP = lysidine(34) in tRNA(Ile2) + AMP + diphosphate + H(+)</text>
        <dbReference type="Rhea" id="RHEA:43744"/>
        <dbReference type="Rhea" id="RHEA-COMP:10625"/>
        <dbReference type="Rhea" id="RHEA-COMP:10670"/>
        <dbReference type="ChEBI" id="CHEBI:15378"/>
        <dbReference type="ChEBI" id="CHEBI:30616"/>
        <dbReference type="ChEBI" id="CHEBI:32551"/>
        <dbReference type="ChEBI" id="CHEBI:33019"/>
        <dbReference type="ChEBI" id="CHEBI:82748"/>
        <dbReference type="ChEBI" id="CHEBI:83665"/>
        <dbReference type="ChEBI" id="CHEBI:456215"/>
        <dbReference type="EC" id="6.3.4.19"/>
    </reaction>
</comment>
<dbReference type="STRING" id="576131.SAMN05444486_101584"/>
<keyword evidence="1 6" id="KW-0436">Ligase</keyword>
<reference evidence="8 9" key="1">
    <citation type="submission" date="2016-10" db="EMBL/GenBank/DDBJ databases">
        <authorList>
            <person name="de Groot N.N."/>
        </authorList>
    </citation>
    <scope>NUCLEOTIDE SEQUENCE [LARGE SCALE GENOMIC DNA]</scope>
    <source>
        <strain evidence="8 9">DSM 24677</strain>
    </source>
</reference>
<evidence type="ECO:0000256" key="6">
    <source>
        <dbReference type="HAMAP-Rule" id="MF_01161"/>
    </source>
</evidence>
<feature type="domain" description="tRNA(Ile)-lysidine/2-thiocytidine synthase N-terminal" evidence="7">
    <location>
        <begin position="20"/>
        <end position="192"/>
    </location>
</feature>
<keyword evidence="2 6" id="KW-0819">tRNA processing</keyword>
<dbReference type="Gene3D" id="3.40.50.620">
    <property type="entry name" value="HUPs"/>
    <property type="match status" value="1"/>
</dbReference>
<dbReference type="SUPFAM" id="SSF52402">
    <property type="entry name" value="Adenine nucleotide alpha hydrolases-like"/>
    <property type="match status" value="1"/>
</dbReference>
<comment type="similarity">
    <text evidence="6">Belongs to the tRNA(Ile)-lysidine synthase family.</text>
</comment>
<evidence type="ECO:0000256" key="5">
    <source>
        <dbReference type="ARBA" id="ARBA00048539"/>
    </source>
</evidence>
<evidence type="ECO:0000256" key="3">
    <source>
        <dbReference type="ARBA" id="ARBA00022741"/>
    </source>
</evidence>
<dbReference type="InterPro" id="IPR012795">
    <property type="entry name" value="tRNA_Ile_lys_synt_N"/>
</dbReference>
<sequence>MTLIARFETALEGATRPLGLAVSGGSDSLALLHLAAEAGVGPLFCATVNHGLRPEAAAECALVADACSKLDVVHEILDWRWSGAGNLQAEARAGRYGALTDWAKRRGLGTVLVGHTQDDVAETFLMRIARGSGLKGLAQMQGQWQAEGLGWARPLLSMSRAELRDYLRAAGQSWAEDASNADPSYDRVKMRQVLADVGLPTARIAETAARLAQADAALEAMTANAAEQVAKLQGRNIVIDGAALAALPEEITQRLMSAWTAWQGRSVYPPRRGALASAVAHALAGKQTTLNGCVLVAHKGRVIVAREAAAVTGLKSVGDSWDELTLLGHGPKDLEIRALGAEGLAAVKDWRAQGLPREALLATPSLWQGARLFAAPSLAFGDAFKLNFKVPPPYLGK</sequence>
<evidence type="ECO:0000259" key="7">
    <source>
        <dbReference type="Pfam" id="PF01171"/>
    </source>
</evidence>
<name>A0A1H3HS36_9RHOB</name>
<dbReference type="GO" id="GO:0032267">
    <property type="term" value="F:tRNA(Ile)-lysidine synthase activity"/>
    <property type="evidence" value="ECO:0007669"/>
    <property type="project" value="UniProtKB-EC"/>
</dbReference>
<dbReference type="GeneID" id="78123386"/>
<dbReference type="Pfam" id="PF01171">
    <property type="entry name" value="ATP_bind_3"/>
    <property type="match status" value="1"/>
</dbReference>